<accession>A0ABQ2FMS0</accession>
<dbReference type="Proteomes" id="UP000604341">
    <property type="component" value="Unassembled WGS sequence"/>
</dbReference>
<proteinExistence type="predicted"/>
<evidence type="ECO:0000313" key="2">
    <source>
        <dbReference type="Proteomes" id="UP000604341"/>
    </source>
</evidence>
<protein>
    <recommendedName>
        <fullName evidence="3">Lipoprotein</fullName>
    </recommendedName>
</protein>
<name>A0ABQ2FMS0_9DEIO</name>
<dbReference type="PROSITE" id="PS51257">
    <property type="entry name" value="PROKAR_LIPOPROTEIN"/>
    <property type="match status" value="1"/>
</dbReference>
<evidence type="ECO:0000313" key="1">
    <source>
        <dbReference type="EMBL" id="GGL05622.1"/>
    </source>
</evidence>
<dbReference type="EMBL" id="BMPE01000007">
    <property type="protein sequence ID" value="GGL05622.1"/>
    <property type="molecule type" value="Genomic_DNA"/>
</dbReference>
<keyword evidence="2" id="KW-1185">Reference proteome</keyword>
<sequence>MTRVHRPLLALLSCTLIAGCGLIPTPSVDVKNSHLDLPSSGALSGKVVYLTRDSLAGNTVPAALQQITVRGTATYRTGGLGTLRAVDMYVRTDLKALPATCTTYAATPTAPGMVVCEAAGETGQAIGQMTLTAGQGVAFALGGAALDAAAKAGHGFFGMRFTVGQSLFGDTLDLTGMKASARL</sequence>
<evidence type="ECO:0008006" key="3">
    <source>
        <dbReference type="Google" id="ProtNLM"/>
    </source>
</evidence>
<gene>
    <name evidence="1" type="ORF">GCM10010844_25520</name>
</gene>
<comment type="caution">
    <text evidence="1">The sequence shown here is derived from an EMBL/GenBank/DDBJ whole genome shotgun (WGS) entry which is preliminary data.</text>
</comment>
<reference evidence="2" key="1">
    <citation type="journal article" date="2019" name="Int. J. Syst. Evol. Microbiol.">
        <title>The Global Catalogue of Microorganisms (GCM) 10K type strain sequencing project: providing services to taxonomists for standard genome sequencing and annotation.</title>
        <authorList>
            <consortium name="The Broad Institute Genomics Platform"/>
            <consortium name="The Broad Institute Genome Sequencing Center for Infectious Disease"/>
            <person name="Wu L."/>
            <person name="Ma J."/>
        </authorList>
    </citation>
    <scope>NUCLEOTIDE SEQUENCE [LARGE SCALE GENOMIC DNA]</scope>
    <source>
        <strain evidence="2">JCM 19173</strain>
    </source>
</reference>
<organism evidence="1 2">
    <name type="scientific">Deinococcus radiotolerans</name>
    <dbReference type="NCBI Taxonomy" id="1309407"/>
    <lineage>
        <taxon>Bacteria</taxon>
        <taxon>Thermotogati</taxon>
        <taxon>Deinococcota</taxon>
        <taxon>Deinococci</taxon>
        <taxon>Deinococcales</taxon>
        <taxon>Deinococcaceae</taxon>
        <taxon>Deinococcus</taxon>
    </lineage>
</organism>